<evidence type="ECO:0000259" key="2">
    <source>
        <dbReference type="PROSITE" id="PS50883"/>
    </source>
</evidence>
<dbReference type="SUPFAM" id="SSF141868">
    <property type="entry name" value="EAL domain-like"/>
    <property type="match status" value="1"/>
</dbReference>
<dbReference type="PROSITE" id="PS50887">
    <property type="entry name" value="GGDEF"/>
    <property type="match status" value="1"/>
</dbReference>
<dbReference type="GO" id="GO:0016829">
    <property type="term" value="F:lyase activity"/>
    <property type="evidence" value="ECO:0007669"/>
    <property type="project" value="UniProtKB-KW"/>
</dbReference>
<dbReference type="GO" id="GO:0005886">
    <property type="term" value="C:plasma membrane"/>
    <property type="evidence" value="ECO:0000318"/>
    <property type="project" value="GO_Central"/>
</dbReference>
<gene>
    <name evidence="4" type="ORF">NEMVEDRAFT_v1g224246</name>
</gene>
<dbReference type="Gene3D" id="3.20.20.450">
    <property type="entry name" value="EAL domain"/>
    <property type="match status" value="1"/>
</dbReference>
<dbReference type="InterPro" id="IPR000160">
    <property type="entry name" value="GGDEF_dom"/>
</dbReference>
<dbReference type="InterPro" id="IPR043128">
    <property type="entry name" value="Rev_trsase/Diguanyl_cyclase"/>
</dbReference>
<dbReference type="InterPro" id="IPR050706">
    <property type="entry name" value="Cyclic-di-GMP_PDE-like"/>
</dbReference>
<dbReference type="PANTHER" id="PTHR33121:SF71">
    <property type="entry name" value="OXYGEN SENSOR PROTEIN DOSP"/>
    <property type="match status" value="1"/>
</dbReference>
<dbReference type="InterPro" id="IPR035919">
    <property type="entry name" value="EAL_sf"/>
</dbReference>
<evidence type="ECO:0000313" key="4">
    <source>
        <dbReference type="EMBL" id="EDO27278.1"/>
    </source>
</evidence>
<dbReference type="PANTHER" id="PTHR33121">
    <property type="entry name" value="CYCLIC DI-GMP PHOSPHODIESTERASE PDEF"/>
    <property type="match status" value="1"/>
</dbReference>
<dbReference type="CDD" id="cd01948">
    <property type="entry name" value="EAL"/>
    <property type="match status" value="1"/>
</dbReference>
<feature type="domain" description="GGDEF" evidence="3">
    <location>
        <begin position="49"/>
        <end position="181"/>
    </location>
</feature>
<sequence length="446" mass="50072">MQTVNCAVGFDNARMFQKMEALAFDDVLTRLPNRNGFTRLVAEQIDAGQPFTLILADIDNFQAINDGLGYLTGNALLKWMAKHLKTLFPKDSLLGRVSSDIFSILLPHTDAARVVQLLEALEHSFDDSVDIDEYEIPVSLTMGLVRFPEHGRDADQLMQYASIALKHAKKNQRAGYTEFGAEYEQALQNRLHMAAQLRHCVERNELKLVYQPQVCLANKQIIGAEALVRWQHQDKIIPPNDFISTAESSGYIVPMGYWILEEACRQQVAWHNATGQALKMAVNVSVRQLKDPHFIERLDTILQRTQIATAHLEMEVTESLVMDSSGALNQVLHSIRARGIQLAMDDFGTGYSSLSYLQHLPINHLKIDRSFINRLLENHEGNAITALMIQIGKQLNLSVIAEGVETEAQQDELIRLGCPIAQGYLYSKPLLEADFRALLLSQTPAL</sequence>
<dbReference type="HOGENOM" id="CLU_000445_70_50_1"/>
<dbReference type="SMART" id="SM00267">
    <property type="entry name" value="GGDEF"/>
    <property type="match status" value="1"/>
</dbReference>
<dbReference type="GO" id="GO:1900190">
    <property type="term" value="P:regulation of single-species biofilm formation"/>
    <property type="evidence" value="ECO:0000318"/>
    <property type="project" value="GO_Central"/>
</dbReference>
<reference evidence="4 5" key="1">
    <citation type="journal article" date="2007" name="Science">
        <title>Sea anemone genome reveals ancestral eumetazoan gene repertoire and genomic organization.</title>
        <authorList>
            <person name="Putnam N.H."/>
            <person name="Srivastava M."/>
            <person name="Hellsten U."/>
            <person name="Dirks B."/>
            <person name="Chapman J."/>
            <person name="Salamov A."/>
            <person name="Terry A."/>
            <person name="Shapiro H."/>
            <person name="Lindquist E."/>
            <person name="Kapitonov V.V."/>
            <person name="Jurka J."/>
            <person name="Genikhovich G."/>
            <person name="Grigoriev I.V."/>
            <person name="Lucas S.M."/>
            <person name="Steele R.E."/>
            <person name="Finnerty J.R."/>
            <person name="Technau U."/>
            <person name="Martindale M.Q."/>
            <person name="Rokhsar D.S."/>
        </authorList>
    </citation>
    <scope>NUCLEOTIDE SEQUENCE [LARGE SCALE GENOMIC DNA]</scope>
    <source>
        <strain evidence="5">CH2 X CH6</strain>
    </source>
</reference>
<dbReference type="PhylomeDB" id="A7T9P7"/>
<accession>A7T9P7</accession>
<name>A7T9P7_NEMVE</name>
<feature type="domain" description="EAL" evidence="2">
    <location>
        <begin position="190"/>
        <end position="443"/>
    </location>
</feature>
<dbReference type="PROSITE" id="PS50883">
    <property type="entry name" value="EAL"/>
    <property type="match status" value="1"/>
</dbReference>
<dbReference type="OMA" id="YPQWQTI"/>
<evidence type="ECO:0000256" key="1">
    <source>
        <dbReference type="ARBA" id="ARBA00023239"/>
    </source>
</evidence>
<organism evidence="4 5">
    <name type="scientific">Nematostella vectensis</name>
    <name type="common">Starlet sea anemone</name>
    <dbReference type="NCBI Taxonomy" id="45351"/>
    <lineage>
        <taxon>Eukaryota</taxon>
        <taxon>Metazoa</taxon>
        <taxon>Cnidaria</taxon>
        <taxon>Anthozoa</taxon>
        <taxon>Hexacorallia</taxon>
        <taxon>Actiniaria</taxon>
        <taxon>Edwardsiidae</taxon>
        <taxon>Nematostella</taxon>
    </lineage>
</organism>
<dbReference type="GO" id="GO:0071111">
    <property type="term" value="F:cyclic-guanylate-specific phosphodiesterase activity"/>
    <property type="evidence" value="ECO:0000318"/>
    <property type="project" value="GO_Central"/>
</dbReference>
<dbReference type="eggNOG" id="ENOG502S700">
    <property type="taxonomic scope" value="Eukaryota"/>
</dbReference>
<dbReference type="InterPro" id="IPR001633">
    <property type="entry name" value="EAL_dom"/>
</dbReference>
<keyword evidence="1" id="KW-0456">Lyase</keyword>
<dbReference type="InterPro" id="IPR029787">
    <property type="entry name" value="Nucleotide_cyclase"/>
</dbReference>
<dbReference type="KEGG" id="nve:5497554"/>
<proteinExistence type="predicted"/>
<dbReference type="CDD" id="cd01949">
    <property type="entry name" value="GGDEF"/>
    <property type="match status" value="1"/>
</dbReference>
<evidence type="ECO:0000313" key="5">
    <source>
        <dbReference type="Proteomes" id="UP000001593"/>
    </source>
</evidence>
<protein>
    <submittedName>
        <fullName evidence="4">Uncharacterized protein</fullName>
    </submittedName>
</protein>
<dbReference type="Gene3D" id="3.30.70.270">
    <property type="match status" value="1"/>
</dbReference>
<dbReference type="AlphaFoldDB" id="A7T9P7"/>
<keyword evidence="5" id="KW-1185">Reference proteome</keyword>
<dbReference type="Proteomes" id="UP000001593">
    <property type="component" value="Unassembled WGS sequence"/>
</dbReference>
<dbReference type="EMBL" id="DS473528">
    <property type="protein sequence ID" value="EDO27278.1"/>
    <property type="molecule type" value="Genomic_DNA"/>
</dbReference>
<dbReference type="InParanoid" id="A7T9P7"/>
<dbReference type="NCBIfam" id="TIGR00254">
    <property type="entry name" value="GGDEF"/>
    <property type="match status" value="1"/>
</dbReference>
<dbReference type="STRING" id="45351.A7T9P7"/>
<dbReference type="SMART" id="SM00052">
    <property type="entry name" value="EAL"/>
    <property type="match status" value="1"/>
</dbReference>
<dbReference type="Pfam" id="PF00563">
    <property type="entry name" value="EAL"/>
    <property type="match status" value="1"/>
</dbReference>
<evidence type="ECO:0000259" key="3">
    <source>
        <dbReference type="PROSITE" id="PS50887"/>
    </source>
</evidence>
<dbReference type="Pfam" id="PF00990">
    <property type="entry name" value="GGDEF"/>
    <property type="match status" value="1"/>
</dbReference>
<dbReference type="SUPFAM" id="SSF55073">
    <property type="entry name" value="Nucleotide cyclase"/>
    <property type="match status" value="1"/>
</dbReference>